<comment type="caution">
    <text evidence="2">The sequence shown here is derived from an EMBL/GenBank/DDBJ whole genome shotgun (WGS) entry which is preliminary data.</text>
</comment>
<feature type="domain" description="AB hydrolase-1" evidence="1">
    <location>
        <begin position="55"/>
        <end position="303"/>
    </location>
</feature>
<dbReference type="AlphaFoldDB" id="A0A4R6B1T2"/>
<dbReference type="Proteomes" id="UP000294562">
    <property type="component" value="Unassembled WGS sequence"/>
</dbReference>
<proteinExistence type="predicted"/>
<dbReference type="GO" id="GO:0016020">
    <property type="term" value="C:membrane"/>
    <property type="evidence" value="ECO:0007669"/>
    <property type="project" value="TreeGrafter"/>
</dbReference>
<dbReference type="Pfam" id="PF12697">
    <property type="entry name" value="Abhydrolase_6"/>
    <property type="match status" value="1"/>
</dbReference>
<dbReference type="PANTHER" id="PTHR43798:SF33">
    <property type="entry name" value="HYDROLASE, PUTATIVE (AFU_ORTHOLOGUE AFUA_2G14860)-RELATED"/>
    <property type="match status" value="1"/>
</dbReference>
<dbReference type="Gene3D" id="3.40.50.1820">
    <property type="entry name" value="alpha/beta hydrolase"/>
    <property type="match status" value="1"/>
</dbReference>
<protein>
    <submittedName>
        <fullName evidence="2">Alpha/beta hydrolase</fullName>
    </submittedName>
</protein>
<dbReference type="GO" id="GO:0016787">
    <property type="term" value="F:hydrolase activity"/>
    <property type="evidence" value="ECO:0007669"/>
    <property type="project" value="UniProtKB-KW"/>
</dbReference>
<dbReference type="InterPro" id="IPR029058">
    <property type="entry name" value="AB_hydrolase_fold"/>
</dbReference>
<dbReference type="EMBL" id="SMZO01000013">
    <property type="protein sequence ID" value="TDL89198.1"/>
    <property type="molecule type" value="Genomic_DNA"/>
</dbReference>
<dbReference type="OrthoDB" id="9815441at2"/>
<gene>
    <name evidence="2" type="ORF">E2L05_07870</name>
</gene>
<reference evidence="2 3" key="1">
    <citation type="submission" date="2019-03" db="EMBL/GenBank/DDBJ databases">
        <title>Rhodobacteraceae bacterium SM1902, a new member of the family Rhodobacteraceae isolated from Yantai.</title>
        <authorList>
            <person name="Sun Y."/>
        </authorList>
    </citation>
    <scope>NUCLEOTIDE SEQUENCE [LARGE SCALE GENOMIC DNA]</scope>
    <source>
        <strain evidence="2 3">SM1902</strain>
    </source>
</reference>
<evidence type="ECO:0000259" key="1">
    <source>
        <dbReference type="Pfam" id="PF12697"/>
    </source>
</evidence>
<name>A0A4R6B1T2_9RHOB</name>
<dbReference type="InterPro" id="IPR050266">
    <property type="entry name" value="AB_hydrolase_sf"/>
</dbReference>
<keyword evidence="3" id="KW-1185">Reference proteome</keyword>
<keyword evidence="2" id="KW-0378">Hydrolase</keyword>
<dbReference type="InterPro" id="IPR000073">
    <property type="entry name" value="AB_hydrolase_1"/>
</dbReference>
<evidence type="ECO:0000313" key="2">
    <source>
        <dbReference type="EMBL" id="TDL89198.1"/>
    </source>
</evidence>
<accession>A0A4R6B1T2</accession>
<sequence>MFGFLVLLAVAVALTYWRAGQREAAAEAAYPPSGQLLDVDGVQVHVHVSGSGPDIVLLHGAGGSLRDFTFDLVERLSDRYRVIAFDRPGHGYTDAFDAAGNPISSPRDQAALLQAAAKQLSVTRPLVLGHSFGGSVAMAWALEQPQDTAGIILLAGATMPWPGELSASYKINSSTLGSALVVPAITAWVPMSYARKVLAGIFTPQTMPQTYPEGFGLPMALRRGLLRANARQVNQLRPYVVEMSALYPSLTMPVALIHGTADDIVPLVVHSGPLSTLLPNAELTVLDGVGHMPQHAVPDRIEAAIDRTAERAGLR</sequence>
<dbReference type="PANTHER" id="PTHR43798">
    <property type="entry name" value="MONOACYLGLYCEROL LIPASE"/>
    <property type="match status" value="1"/>
</dbReference>
<organism evidence="2 3">
    <name type="scientific">Meridianimarinicoccus aquatilis</name>
    <dbReference type="NCBI Taxonomy" id="2552766"/>
    <lineage>
        <taxon>Bacteria</taxon>
        <taxon>Pseudomonadati</taxon>
        <taxon>Pseudomonadota</taxon>
        <taxon>Alphaproteobacteria</taxon>
        <taxon>Rhodobacterales</taxon>
        <taxon>Paracoccaceae</taxon>
        <taxon>Meridianimarinicoccus</taxon>
    </lineage>
</organism>
<dbReference type="SUPFAM" id="SSF53474">
    <property type="entry name" value="alpha/beta-Hydrolases"/>
    <property type="match status" value="1"/>
</dbReference>
<evidence type="ECO:0000313" key="3">
    <source>
        <dbReference type="Proteomes" id="UP000294562"/>
    </source>
</evidence>
<dbReference type="PRINTS" id="PR00111">
    <property type="entry name" value="ABHYDROLASE"/>
</dbReference>